<protein>
    <recommendedName>
        <fullName evidence="4">Chemotaxis protein</fullName>
    </recommendedName>
</protein>
<feature type="region of interest" description="Disordered" evidence="1">
    <location>
        <begin position="1"/>
        <end position="142"/>
    </location>
</feature>
<organism evidence="2 3">
    <name type="scientific">Amnibacterium soli</name>
    <dbReference type="NCBI Taxonomy" id="1282736"/>
    <lineage>
        <taxon>Bacteria</taxon>
        <taxon>Bacillati</taxon>
        <taxon>Actinomycetota</taxon>
        <taxon>Actinomycetes</taxon>
        <taxon>Micrococcales</taxon>
        <taxon>Microbacteriaceae</taxon>
        <taxon>Amnibacterium</taxon>
    </lineage>
</organism>
<name>A0ABP8ZFS5_9MICO</name>
<sequence>MSNTEHTAAHAVTPGDHTDRTDRTDRVDDDHSRLTVEDGGSTTDPADLVDDDAASGTSGASGAATSSTGTERHGLADIDDDGSIGHVFDQTNGVIEGVDGDSDGTAASDVRSGAERDEAGTLDGAEPLGRDATGTMRRDPED</sequence>
<proteinExistence type="predicted"/>
<evidence type="ECO:0008006" key="4">
    <source>
        <dbReference type="Google" id="ProtNLM"/>
    </source>
</evidence>
<evidence type="ECO:0000313" key="2">
    <source>
        <dbReference type="EMBL" id="GAA4755529.1"/>
    </source>
</evidence>
<keyword evidence="3" id="KW-1185">Reference proteome</keyword>
<evidence type="ECO:0000313" key="3">
    <source>
        <dbReference type="Proteomes" id="UP001500121"/>
    </source>
</evidence>
<gene>
    <name evidence="2" type="ORF">GCM10025783_30870</name>
</gene>
<evidence type="ECO:0000256" key="1">
    <source>
        <dbReference type="SAM" id="MobiDB-lite"/>
    </source>
</evidence>
<feature type="compositionally biased region" description="Low complexity" evidence="1">
    <location>
        <begin position="54"/>
        <end position="69"/>
    </location>
</feature>
<dbReference type="EMBL" id="BAABLP010000009">
    <property type="protein sequence ID" value="GAA4755529.1"/>
    <property type="molecule type" value="Genomic_DNA"/>
</dbReference>
<reference evidence="3" key="1">
    <citation type="journal article" date="2019" name="Int. J. Syst. Evol. Microbiol.">
        <title>The Global Catalogue of Microorganisms (GCM) 10K type strain sequencing project: providing services to taxonomists for standard genome sequencing and annotation.</title>
        <authorList>
            <consortium name="The Broad Institute Genomics Platform"/>
            <consortium name="The Broad Institute Genome Sequencing Center for Infectious Disease"/>
            <person name="Wu L."/>
            <person name="Ma J."/>
        </authorList>
    </citation>
    <scope>NUCLEOTIDE SEQUENCE [LARGE SCALE GENOMIC DNA]</scope>
    <source>
        <strain evidence="3">JCM 19015</strain>
    </source>
</reference>
<dbReference type="RefSeq" id="WP_345482243.1">
    <property type="nucleotide sequence ID" value="NZ_BAABLP010000009.1"/>
</dbReference>
<accession>A0ABP8ZFS5</accession>
<feature type="compositionally biased region" description="Basic and acidic residues" evidence="1">
    <location>
        <begin position="16"/>
        <end position="36"/>
    </location>
</feature>
<dbReference type="Proteomes" id="UP001500121">
    <property type="component" value="Unassembled WGS sequence"/>
</dbReference>
<comment type="caution">
    <text evidence="2">The sequence shown here is derived from an EMBL/GenBank/DDBJ whole genome shotgun (WGS) entry which is preliminary data.</text>
</comment>